<dbReference type="VEuPathDB" id="AmoebaDB:NF0022660"/>
<name>A0A6A5BG42_NAEFO</name>
<organism evidence="1 2">
    <name type="scientific">Naegleria fowleri</name>
    <name type="common">Brain eating amoeba</name>
    <dbReference type="NCBI Taxonomy" id="5763"/>
    <lineage>
        <taxon>Eukaryota</taxon>
        <taxon>Discoba</taxon>
        <taxon>Heterolobosea</taxon>
        <taxon>Tetramitia</taxon>
        <taxon>Eutetramitia</taxon>
        <taxon>Vahlkampfiidae</taxon>
        <taxon>Naegleria</taxon>
    </lineage>
</organism>
<dbReference type="VEuPathDB" id="AmoebaDB:NfTy_007770"/>
<proteinExistence type="predicted"/>
<gene>
    <name evidence="1" type="ORF">FDP41_008654</name>
</gene>
<dbReference type="AlphaFoldDB" id="A0A6A5BG42"/>
<protein>
    <submittedName>
        <fullName evidence="1">Uncharacterized protein</fullName>
    </submittedName>
</protein>
<dbReference type="OrthoDB" id="10288592at2759"/>
<sequence>MVFPNSETTEVVVDQNFAAEVNFNRIIRELIKEGDIDEKTQEINPERLLACLKSLFYAPDSWNRHGLTQEGTHRLVQRFGQQKIQLGTKDYLKSDLVVVYWGSSKAAKCVEVVYMNE</sequence>
<dbReference type="VEuPathDB" id="AmoebaDB:FDP41_008654"/>
<dbReference type="EMBL" id="VFQX01000063">
    <property type="protein sequence ID" value="KAF0972990.1"/>
    <property type="molecule type" value="Genomic_DNA"/>
</dbReference>
<accession>A0A6A5BG42</accession>
<dbReference type="RefSeq" id="XP_044557703.1">
    <property type="nucleotide sequence ID" value="XM_044712531.1"/>
</dbReference>
<keyword evidence="2" id="KW-1185">Reference proteome</keyword>
<dbReference type="GeneID" id="68115872"/>
<evidence type="ECO:0000313" key="1">
    <source>
        <dbReference type="EMBL" id="KAF0972990.1"/>
    </source>
</evidence>
<dbReference type="Proteomes" id="UP000444721">
    <property type="component" value="Unassembled WGS sequence"/>
</dbReference>
<reference evidence="1 2" key="1">
    <citation type="journal article" date="2019" name="Sci. Rep.">
        <title>Nanopore sequencing improves the draft genome of the human pathogenic amoeba Naegleria fowleri.</title>
        <authorList>
            <person name="Liechti N."/>
            <person name="Schurch N."/>
            <person name="Bruggmann R."/>
            <person name="Wittwer M."/>
        </authorList>
    </citation>
    <scope>NUCLEOTIDE SEQUENCE [LARGE SCALE GENOMIC DNA]</scope>
    <source>
        <strain evidence="1 2">ATCC 30894</strain>
    </source>
</reference>
<evidence type="ECO:0000313" key="2">
    <source>
        <dbReference type="Proteomes" id="UP000444721"/>
    </source>
</evidence>
<comment type="caution">
    <text evidence="1">The sequence shown here is derived from an EMBL/GenBank/DDBJ whole genome shotgun (WGS) entry which is preliminary data.</text>
</comment>